<dbReference type="Pfam" id="PF01882">
    <property type="entry name" value="DUF58"/>
    <property type="match status" value="1"/>
</dbReference>
<dbReference type="EMBL" id="JBHUEY010000001">
    <property type="protein sequence ID" value="MFD1782620.1"/>
    <property type="molecule type" value="Genomic_DNA"/>
</dbReference>
<evidence type="ECO:0000259" key="1">
    <source>
        <dbReference type="Pfam" id="PF01882"/>
    </source>
</evidence>
<gene>
    <name evidence="2" type="ORF">ACFSC0_04375</name>
</gene>
<accession>A0ABW4N099</accession>
<feature type="domain" description="DUF58" evidence="1">
    <location>
        <begin position="198"/>
        <end position="373"/>
    </location>
</feature>
<dbReference type="CDD" id="cd00198">
    <property type="entry name" value="vWFA"/>
    <property type="match status" value="1"/>
</dbReference>
<protein>
    <submittedName>
        <fullName evidence="2">DUF58 domain-containing protein</fullName>
    </submittedName>
</protein>
<dbReference type="InterPro" id="IPR036465">
    <property type="entry name" value="vWFA_dom_sf"/>
</dbReference>
<dbReference type="RefSeq" id="WP_377282294.1">
    <property type="nucleotide sequence ID" value="NZ_JBHRSI010000006.1"/>
</dbReference>
<proteinExistence type="predicted"/>
<evidence type="ECO:0000313" key="3">
    <source>
        <dbReference type="Proteomes" id="UP001597237"/>
    </source>
</evidence>
<dbReference type="Proteomes" id="UP001597237">
    <property type="component" value="Unassembled WGS sequence"/>
</dbReference>
<organism evidence="2 3">
    <name type="scientific">Phenylobacterium terrae</name>
    <dbReference type="NCBI Taxonomy" id="2665495"/>
    <lineage>
        <taxon>Bacteria</taxon>
        <taxon>Pseudomonadati</taxon>
        <taxon>Pseudomonadota</taxon>
        <taxon>Alphaproteobacteria</taxon>
        <taxon>Caulobacterales</taxon>
        <taxon>Caulobacteraceae</taxon>
        <taxon>Phenylobacterium</taxon>
    </lineage>
</organism>
<dbReference type="InterPro" id="IPR002881">
    <property type="entry name" value="DUF58"/>
</dbReference>
<keyword evidence="3" id="KW-1185">Reference proteome</keyword>
<reference evidence="3" key="1">
    <citation type="journal article" date="2019" name="Int. J. Syst. Evol. Microbiol.">
        <title>The Global Catalogue of Microorganisms (GCM) 10K type strain sequencing project: providing services to taxonomists for standard genome sequencing and annotation.</title>
        <authorList>
            <consortium name="The Broad Institute Genomics Platform"/>
            <consortium name="The Broad Institute Genome Sequencing Center for Infectious Disease"/>
            <person name="Wu L."/>
            <person name="Ma J."/>
        </authorList>
    </citation>
    <scope>NUCLEOTIDE SEQUENCE [LARGE SCALE GENOMIC DNA]</scope>
    <source>
        <strain evidence="3">DFY28</strain>
    </source>
</reference>
<dbReference type="PANTHER" id="PTHR33608">
    <property type="entry name" value="BLL2464 PROTEIN"/>
    <property type="match status" value="1"/>
</dbReference>
<dbReference type="SUPFAM" id="SSF53300">
    <property type="entry name" value="vWA-like"/>
    <property type="match status" value="1"/>
</dbReference>
<evidence type="ECO:0000313" key="2">
    <source>
        <dbReference type="EMBL" id="MFD1782620.1"/>
    </source>
</evidence>
<comment type="caution">
    <text evidence="2">The sequence shown here is derived from an EMBL/GenBank/DDBJ whole genome shotgun (WGS) entry which is preliminary data.</text>
</comment>
<sequence length="436" mass="47226">MIYPTPRAILLVALGAAPSLILSLLAPSFWVAGLAWLLAAAGLIIVDVLLSPAANSVELELQAPRALGVGRDGQAILSAVFPGAAPRQVELALAAGERLSLQPRRQTAVGVGSRARASVKVKPLRRGEGRFEEAWARWRGPLGLAFIQRSKKLDEVAAITPDVQSVKDEALRLFARDAPFGAKVQLDTGEGAEFHALKEYQTGMDLRSVDWKQSARHGKLIGREYRTERNHHIILALDTGRLMCAPLAGAPRIDRAINAALLLAFVSLKLGDRVGLYAFDAKPRVASGVTAGAQSFPLLQRLAASIDYTAEETNFTLGLSTLLGRLDRRSLVVVFTDFADPTSAELMIENVGRLMRTHHVLFVAFRDEELESLVAAEPESPEDVSRAVVAGTLLQQRELVFGRLTRMGAQIVDAPADRMGTALVNAYLDAKRRDLL</sequence>
<name>A0ABW4N099_9CAUL</name>
<dbReference type="PANTHER" id="PTHR33608:SF3">
    <property type="entry name" value="SLR2013 PROTEIN"/>
    <property type="match status" value="1"/>
</dbReference>
<dbReference type="Gene3D" id="3.40.50.410">
    <property type="entry name" value="von Willebrand factor, type A domain"/>
    <property type="match status" value="1"/>
</dbReference>